<organism evidence="4 5">
    <name type="scientific">Stichopus japonicus</name>
    <name type="common">Sea cucumber</name>
    <dbReference type="NCBI Taxonomy" id="307972"/>
    <lineage>
        <taxon>Eukaryota</taxon>
        <taxon>Metazoa</taxon>
        <taxon>Echinodermata</taxon>
        <taxon>Eleutherozoa</taxon>
        <taxon>Echinozoa</taxon>
        <taxon>Holothuroidea</taxon>
        <taxon>Aspidochirotacea</taxon>
        <taxon>Aspidochirotida</taxon>
        <taxon>Stichopodidae</taxon>
        <taxon>Apostichopus</taxon>
    </lineage>
</organism>
<dbReference type="Pfam" id="PF23562">
    <property type="entry name" value="AMP-binding_C_3"/>
    <property type="match status" value="1"/>
</dbReference>
<dbReference type="EMBL" id="MRZV01000372">
    <property type="protein sequence ID" value="PIK51454.1"/>
    <property type="molecule type" value="Genomic_DNA"/>
</dbReference>
<dbReference type="PANTHER" id="PTHR43272">
    <property type="entry name" value="LONG-CHAIN-FATTY-ACID--COA LIGASE"/>
    <property type="match status" value="1"/>
</dbReference>
<gene>
    <name evidence="4" type="ORF">BSL78_11660</name>
</gene>
<evidence type="ECO:0000256" key="3">
    <source>
        <dbReference type="ARBA" id="ARBA00023098"/>
    </source>
</evidence>
<keyword evidence="5" id="KW-1185">Reference proteome</keyword>
<dbReference type="GO" id="GO:0016020">
    <property type="term" value="C:membrane"/>
    <property type="evidence" value="ECO:0007669"/>
    <property type="project" value="TreeGrafter"/>
</dbReference>
<dbReference type="Gene3D" id="3.40.50.12780">
    <property type="entry name" value="N-terminal domain of ligase-like"/>
    <property type="match status" value="1"/>
</dbReference>
<keyword evidence="3" id="KW-0443">Lipid metabolism</keyword>
<reference evidence="4 5" key="1">
    <citation type="journal article" date="2017" name="PLoS Biol.">
        <title>The sea cucumber genome provides insights into morphological evolution and visceral regeneration.</title>
        <authorList>
            <person name="Zhang X."/>
            <person name="Sun L."/>
            <person name="Yuan J."/>
            <person name="Sun Y."/>
            <person name="Gao Y."/>
            <person name="Zhang L."/>
            <person name="Li S."/>
            <person name="Dai H."/>
            <person name="Hamel J.F."/>
            <person name="Liu C."/>
            <person name="Yu Y."/>
            <person name="Liu S."/>
            <person name="Lin W."/>
            <person name="Guo K."/>
            <person name="Jin S."/>
            <person name="Xu P."/>
            <person name="Storey K.B."/>
            <person name="Huan P."/>
            <person name="Zhang T."/>
            <person name="Zhou Y."/>
            <person name="Zhang J."/>
            <person name="Lin C."/>
            <person name="Li X."/>
            <person name="Xing L."/>
            <person name="Huo D."/>
            <person name="Sun M."/>
            <person name="Wang L."/>
            <person name="Mercier A."/>
            <person name="Li F."/>
            <person name="Yang H."/>
            <person name="Xiang J."/>
        </authorList>
    </citation>
    <scope>NUCLEOTIDE SEQUENCE [LARGE SCALE GENOMIC DNA]</scope>
    <source>
        <strain evidence="4">Shaxun</strain>
        <tissue evidence="4">Muscle</tissue>
    </source>
</reference>
<proteinExistence type="predicted"/>
<dbReference type="SUPFAM" id="SSF56801">
    <property type="entry name" value="Acetyl-CoA synthetase-like"/>
    <property type="match status" value="1"/>
</dbReference>
<keyword evidence="1 4" id="KW-0436">Ligase</keyword>
<dbReference type="GO" id="GO:0005783">
    <property type="term" value="C:endoplasmic reticulum"/>
    <property type="evidence" value="ECO:0007669"/>
    <property type="project" value="TreeGrafter"/>
</dbReference>
<dbReference type="GO" id="GO:0004467">
    <property type="term" value="F:long-chain fatty acid-CoA ligase activity"/>
    <property type="evidence" value="ECO:0007669"/>
    <property type="project" value="TreeGrafter"/>
</dbReference>
<sequence>MGPHTLNLPDDFRLGSVGKTIWGGKSKVMHPDSDGIGELCYFGRHVFMGYLNNAEKTGEAIDEDGWLHSGDLAYKDRDGFIFITGRIKELIITPGGENIPPVLIEDEIKKKTPLISNCMLIGDQRKFLSILLCLKVNIDPKTQLPTEELNKEALGICKQIGSNATTVEEAEKDDAIAQHIQKGIDEYNKAAVSRAQKVQKWRILRKDFSVAGGELGPTLKLKRPSRHEDVVTLLTNFILTRRLQGIGAMYLPRPSPADSYFSNRCAGGILSYRGNNKAMQKM</sequence>
<dbReference type="Proteomes" id="UP000230750">
    <property type="component" value="Unassembled WGS sequence"/>
</dbReference>
<dbReference type="InterPro" id="IPR042099">
    <property type="entry name" value="ANL_N_sf"/>
</dbReference>
<comment type="caution">
    <text evidence="4">The sequence shown here is derived from an EMBL/GenBank/DDBJ whole genome shotgun (WGS) entry which is preliminary data.</text>
</comment>
<dbReference type="PANTHER" id="PTHR43272:SF32">
    <property type="entry name" value="AMP-DEPENDENT SYNTHETASE_LIGASE DOMAIN-CONTAINING PROTEIN"/>
    <property type="match status" value="1"/>
</dbReference>
<name>A0A2G8KTX7_STIJA</name>
<protein>
    <submittedName>
        <fullName evidence="4">Long-chain-fatty-acid--CoA ligase ACSBG2</fullName>
    </submittedName>
</protein>
<dbReference type="AlphaFoldDB" id="A0A2G8KTX7"/>
<dbReference type="OrthoDB" id="3633556at2759"/>
<accession>A0A2G8KTX7</accession>
<evidence type="ECO:0000256" key="1">
    <source>
        <dbReference type="ARBA" id="ARBA00022598"/>
    </source>
</evidence>
<evidence type="ECO:0000313" key="4">
    <source>
        <dbReference type="EMBL" id="PIK51454.1"/>
    </source>
</evidence>
<evidence type="ECO:0000256" key="2">
    <source>
        <dbReference type="ARBA" id="ARBA00022832"/>
    </source>
</evidence>
<keyword evidence="2" id="KW-0276">Fatty acid metabolism</keyword>
<dbReference type="STRING" id="307972.A0A2G8KTX7"/>
<evidence type="ECO:0000313" key="5">
    <source>
        <dbReference type="Proteomes" id="UP000230750"/>
    </source>
</evidence>